<evidence type="ECO:0000313" key="1">
    <source>
        <dbReference type="EMBL" id="KHG19525.1"/>
    </source>
</evidence>
<evidence type="ECO:0000313" key="2">
    <source>
        <dbReference type="Proteomes" id="UP000032142"/>
    </source>
</evidence>
<keyword evidence="2" id="KW-1185">Reference proteome</keyword>
<proteinExistence type="predicted"/>
<reference evidence="2" key="1">
    <citation type="submission" date="2014-09" db="EMBL/GenBank/DDBJ databases">
        <authorList>
            <person name="Mudge J."/>
            <person name="Ramaraj T."/>
            <person name="Lindquist I.E."/>
            <person name="Bharti A.K."/>
            <person name="Sundararajan A."/>
            <person name="Cameron C.T."/>
            <person name="Woodward J.E."/>
            <person name="May G.D."/>
            <person name="Brubaker C."/>
            <person name="Broadhvest J."/>
            <person name="Wilkins T.A."/>
        </authorList>
    </citation>
    <scope>NUCLEOTIDE SEQUENCE</scope>
    <source>
        <strain evidence="2">cv. AKA8401</strain>
    </source>
</reference>
<dbReference type="EMBL" id="KN413339">
    <property type="protein sequence ID" value="KHG19525.1"/>
    <property type="molecule type" value="Genomic_DNA"/>
</dbReference>
<dbReference type="AlphaFoldDB" id="A0A0B0P380"/>
<accession>A0A0B0P380</accession>
<name>A0A0B0P380_GOSAR</name>
<dbReference type="Proteomes" id="UP000032142">
    <property type="component" value="Unassembled WGS sequence"/>
</dbReference>
<protein>
    <submittedName>
        <fullName evidence="1">Uncharacterized protein</fullName>
    </submittedName>
</protein>
<gene>
    <name evidence="1" type="ORF">F383_25195</name>
</gene>
<organism evidence="1 2">
    <name type="scientific">Gossypium arboreum</name>
    <name type="common">Tree cotton</name>
    <name type="synonym">Gossypium nanking</name>
    <dbReference type="NCBI Taxonomy" id="29729"/>
    <lineage>
        <taxon>Eukaryota</taxon>
        <taxon>Viridiplantae</taxon>
        <taxon>Streptophyta</taxon>
        <taxon>Embryophyta</taxon>
        <taxon>Tracheophyta</taxon>
        <taxon>Spermatophyta</taxon>
        <taxon>Magnoliopsida</taxon>
        <taxon>eudicotyledons</taxon>
        <taxon>Gunneridae</taxon>
        <taxon>Pentapetalae</taxon>
        <taxon>rosids</taxon>
        <taxon>malvids</taxon>
        <taxon>Malvales</taxon>
        <taxon>Malvaceae</taxon>
        <taxon>Malvoideae</taxon>
        <taxon>Gossypium</taxon>
    </lineage>
</organism>
<sequence>MPTSQTWSYTITHIRILCHDICILTTPMVRMRLFRRRKFVNTSSDVLFFSTHIFIHHSSIAYNQ</sequence>